<dbReference type="RefSeq" id="WP_191251748.1">
    <property type="nucleotide sequence ID" value="NZ_BNCI01000002.1"/>
</dbReference>
<evidence type="ECO:0000256" key="1">
    <source>
        <dbReference type="HAMAP-Rule" id="MF_00652"/>
    </source>
</evidence>
<proteinExistence type="inferred from homology"/>
<comment type="caution">
    <text evidence="2">The sequence shown here is derived from an EMBL/GenBank/DDBJ whole genome shotgun (WGS) entry which is preliminary data.</text>
</comment>
<dbReference type="GO" id="GO:0033194">
    <property type="term" value="P:response to hydroperoxide"/>
    <property type="evidence" value="ECO:0007669"/>
    <property type="project" value="TreeGrafter"/>
</dbReference>
<reference evidence="2" key="2">
    <citation type="submission" date="2020-09" db="EMBL/GenBank/DDBJ databases">
        <authorList>
            <person name="Sun Q."/>
            <person name="Kim S."/>
        </authorList>
    </citation>
    <scope>NUCLEOTIDE SEQUENCE</scope>
    <source>
        <strain evidence="2">KCTC 42590</strain>
    </source>
</reference>
<dbReference type="PANTHER" id="PTHR30283:SF4">
    <property type="entry name" value="PEROXIDE STRESS RESISTANCE PROTEIN YAAA"/>
    <property type="match status" value="1"/>
</dbReference>
<dbReference type="GO" id="GO:0005829">
    <property type="term" value="C:cytosol"/>
    <property type="evidence" value="ECO:0007669"/>
    <property type="project" value="TreeGrafter"/>
</dbReference>
<accession>A0A919ATS1</accession>
<dbReference type="NCBIfam" id="NF002542">
    <property type="entry name" value="PRK02101.1-3"/>
    <property type="match status" value="1"/>
</dbReference>
<dbReference type="HAMAP" id="MF_00652">
    <property type="entry name" value="UPF0246"/>
    <property type="match status" value="1"/>
</dbReference>
<dbReference type="Proteomes" id="UP000630923">
    <property type="component" value="Unassembled WGS sequence"/>
</dbReference>
<evidence type="ECO:0000313" key="3">
    <source>
        <dbReference type="Proteomes" id="UP000630923"/>
    </source>
</evidence>
<gene>
    <name evidence="2" type="ORF">GCM10017044_15860</name>
</gene>
<dbReference type="PANTHER" id="PTHR30283">
    <property type="entry name" value="PEROXIDE STRESS RESPONSE PROTEIN YAAA"/>
    <property type="match status" value="1"/>
</dbReference>
<protein>
    <recommendedName>
        <fullName evidence="1">UPF0246 protein GCM10017044_15860</fullName>
    </recommendedName>
</protein>
<dbReference type="InterPro" id="IPR005583">
    <property type="entry name" value="YaaA"/>
</dbReference>
<organism evidence="2 3">
    <name type="scientific">Kordiimonas sediminis</name>
    <dbReference type="NCBI Taxonomy" id="1735581"/>
    <lineage>
        <taxon>Bacteria</taxon>
        <taxon>Pseudomonadati</taxon>
        <taxon>Pseudomonadota</taxon>
        <taxon>Alphaproteobacteria</taxon>
        <taxon>Kordiimonadales</taxon>
        <taxon>Kordiimonadaceae</taxon>
        <taxon>Kordiimonas</taxon>
    </lineage>
</organism>
<comment type="similarity">
    <text evidence="1">Belongs to the UPF0246 family.</text>
</comment>
<dbReference type="AlphaFoldDB" id="A0A919ATS1"/>
<sequence>MLIVLSPAKKLDFESENLRAGGTEPVLMEDAKELVKKAQTLKPENLKAMMGISDALAELNMQRFHAFKTPFTDANARPALDAFQGDVYVGLDADSMSEDDRSFANEHIRILSGLYGVLRPLDLMQAYRLEMGTKFATDRGKNLYDFWGARISSVLNEAVGPDRVLVNLASGEYFKAVDKKSLNARIITPNFKEISNGQAKIVSFFAKKARGMMARYAVDNRITDVDKLKDFDVAGYRFDPDQSTDDSWIFTRPKP</sequence>
<reference evidence="2" key="1">
    <citation type="journal article" date="2014" name="Int. J. Syst. Evol. Microbiol.">
        <title>Complete genome sequence of Corynebacterium casei LMG S-19264T (=DSM 44701T), isolated from a smear-ripened cheese.</title>
        <authorList>
            <consortium name="US DOE Joint Genome Institute (JGI-PGF)"/>
            <person name="Walter F."/>
            <person name="Albersmeier A."/>
            <person name="Kalinowski J."/>
            <person name="Ruckert C."/>
        </authorList>
    </citation>
    <scope>NUCLEOTIDE SEQUENCE</scope>
    <source>
        <strain evidence="2">KCTC 42590</strain>
    </source>
</reference>
<dbReference type="EMBL" id="BNCI01000002">
    <property type="protein sequence ID" value="GHF22433.1"/>
    <property type="molecule type" value="Genomic_DNA"/>
</dbReference>
<keyword evidence="3" id="KW-1185">Reference proteome</keyword>
<evidence type="ECO:0000313" key="2">
    <source>
        <dbReference type="EMBL" id="GHF22433.1"/>
    </source>
</evidence>
<dbReference type="Pfam" id="PF03883">
    <property type="entry name" value="H2O2_YaaD"/>
    <property type="match status" value="1"/>
</dbReference>
<name>A0A919ATS1_9PROT</name>